<name>D7FKM2_ECTSI</name>
<gene>
    <name evidence="3" type="ORF">Esi_0146_0043</name>
</gene>
<dbReference type="InterPro" id="IPR012459">
    <property type="entry name" value="Rrp15"/>
</dbReference>
<organism evidence="3 4">
    <name type="scientific">Ectocarpus siliculosus</name>
    <name type="common">Brown alga</name>
    <name type="synonym">Conferva siliculosa</name>
    <dbReference type="NCBI Taxonomy" id="2880"/>
    <lineage>
        <taxon>Eukaryota</taxon>
        <taxon>Sar</taxon>
        <taxon>Stramenopiles</taxon>
        <taxon>Ochrophyta</taxon>
        <taxon>PX clade</taxon>
        <taxon>Phaeophyceae</taxon>
        <taxon>Ectocarpales</taxon>
        <taxon>Ectocarpaceae</taxon>
        <taxon>Ectocarpus</taxon>
    </lineage>
</organism>
<dbReference type="STRING" id="2880.D7FKM2"/>
<dbReference type="GO" id="GO:0030687">
    <property type="term" value="C:preribosome, large subunit precursor"/>
    <property type="evidence" value="ECO:0007669"/>
    <property type="project" value="TreeGrafter"/>
</dbReference>
<dbReference type="Proteomes" id="UP000002630">
    <property type="component" value="Unassembled WGS sequence"/>
</dbReference>
<protein>
    <recommendedName>
        <fullName evidence="5">RRP15-like protein</fullName>
    </recommendedName>
</protein>
<dbReference type="AlphaFoldDB" id="D7FKM2"/>
<feature type="compositionally biased region" description="Basic and acidic residues" evidence="2">
    <location>
        <begin position="179"/>
        <end position="195"/>
    </location>
</feature>
<evidence type="ECO:0000256" key="2">
    <source>
        <dbReference type="SAM" id="MobiDB-lite"/>
    </source>
</evidence>
<keyword evidence="4" id="KW-1185">Reference proteome</keyword>
<dbReference type="eggNOG" id="KOG2974">
    <property type="taxonomic scope" value="Eukaryota"/>
</dbReference>
<dbReference type="Pfam" id="PF07890">
    <property type="entry name" value="Rrp15p"/>
    <property type="match status" value="1"/>
</dbReference>
<reference evidence="3 4" key="1">
    <citation type="journal article" date="2010" name="Nature">
        <title>The Ectocarpus genome and the independent evolution of multicellularity in brown algae.</title>
        <authorList>
            <person name="Cock J.M."/>
            <person name="Sterck L."/>
            <person name="Rouze P."/>
            <person name="Scornet D."/>
            <person name="Allen A.E."/>
            <person name="Amoutzias G."/>
            <person name="Anthouard V."/>
            <person name="Artiguenave F."/>
            <person name="Aury J.M."/>
            <person name="Badger J.H."/>
            <person name="Beszteri B."/>
            <person name="Billiau K."/>
            <person name="Bonnet E."/>
            <person name="Bothwell J.H."/>
            <person name="Bowler C."/>
            <person name="Boyen C."/>
            <person name="Brownlee C."/>
            <person name="Carrano C.J."/>
            <person name="Charrier B."/>
            <person name="Cho G.Y."/>
            <person name="Coelho S.M."/>
            <person name="Collen J."/>
            <person name="Corre E."/>
            <person name="Da Silva C."/>
            <person name="Delage L."/>
            <person name="Delaroque N."/>
            <person name="Dittami S.M."/>
            <person name="Doulbeau S."/>
            <person name="Elias M."/>
            <person name="Farnham G."/>
            <person name="Gachon C.M."/>
            <person name="Gschloessl B."/>
            <person name="Heesch S."/>
            <person name="Jabbari K."/>
            <person name="Jubin C."/>
            <person name="Kawai H."/>
            <person name="Kimura K."/>
            <person name="Kloareg B."/>
            <person name="Kupper F.C."/>
            <person name="Lang D."/>
            <person name="Le Bail A."/>
            <person name="Leblanc C."/>
            <person name="Lerouge P."/>
            <person name="Lohr M."/>
            <person name="Lopez P.J."/>
            <person name="Martens C."/>
            <person name="Maumus F."/>
            <person name="Michel G."/>
            <person name="Miranda-Saavedra D."/>
            <person name="Morales J."/>
            <person name="Moreau H."/>
            <person name="Motomura T."/>
            <person name="Nagasato C."/>
            <person name="Napoli C.A."/>
            <person name="Nelson D.R."/>
            <person name="Nyvall-Collen P."/>
            <person name="Peters A.F."/>
            <person name="Pommier C."/>
            <person name="Potin P."/>
            <person name="Poulain J."/>
            <person name="Quesneville H."/>
            <person name="Read B."/>
            <person name="Rensing S.A."/>
            <person name="Ritter A."/>
            <person name="Rousvoal S."/>
            <person name="Samanta M."/>
            <person name="Samson G."/>
            <person name="Schroeder D.C."/>
            <person name="Segurens B."/>
            <person name="Strittmatter M."/>
            <person name="Tonon T."/>
            <person name="Tregear J.W."/>
            <person name="Valentin K."/>
            <person name="von Dassow P."/>
            <person name="Yamagishi T."/>
            <person name="Van de Peer Y."/>
            <person name="Wincker P."/>
        </authorList>
    </citation>
    <scope>NUCLEOTIDE SEQUENCE [LARGE SCALE GENOMIC DNA]</scope>
    <source>
        <strain evidence="4">Ec32 / CCAP1310/4</strain>
    </source>
</reference>
<feature type="compositionally biased region" description="Basic residues" evidence="2">
    <location>
        <begin position="21"/>
        <end position="37"/>
    </location>
</feature>
<feature type="region of interest" description="Disordered" evidence="2">
    <location>
        <begin position="296"/>
        <end position="329"/>
    </location>
</feature>
<accession>D7FKM2</accession>
<sequence>MAGPRSISRSTKVVATSGAGKHAKGKNKHKNRGKKKVPPLTSWDHDNSSAPESDDEEPAPAGAGKKRPREGVVGRDGAQAQAPDDQRASVRKTSGGASKRQRAAGHEASGGGDEDRSSSGSSSDDGEDGGADEGGGGRKGNSTPAGTTGGMGDVMARILGQKLDTRVQAPVLAKRKTKTMKEMENASVKRAETRGKSAARRANMTQQFVIPDHTTTDYERQLKKIATRGVVALFNAISKRQNQGGASAGGAGGGSSGNSVAAAAKATVVKGASRHAFLDMLKTGVKPTGGAAEAGAGAGVGSGGKRGGGSAGGGGGAVGERDEDGGRSWSVLKEDYMMGASTMKNWDQDSADSEIDAIGGPSNHMSDEDSD</sequence>
<dbReference type="InParanoid" id="D7FKM2"/>
<dbReference type="PANTHER" id="PTHR13245:SF14">
    <property type="entry name" value="RRP15-LIKE PROTEIN"/>
    <property type="match status" value="1"/>
</dbReference>
<evidence type="ECO:0000313" key="3">
    <source>
        <dbReference type="EMBL" id="CBJ29422.1"/>
    </source>
</evidence>
<proteinExistence type="inferred from homology"/>
<dbReference type="GO" id="GO:0000460">
    <property type="term" value="P:maturation of 5.8S rRNA"/>
    <property type="evidence" value="ECO:0007669"/>
    <property type="project" value="TreeGrafter"/>
</dbReference>
<dbReference type="OrthoDB" id="20949at2759"/>
<feature type="region of interest" description="Disordered" evidence="2">
    <location>
        <begin position="343"/>
        <end position="371"/>
    </location>
</feature>
<comment type="similarity">
    <text evidence="1">Belongs to the RRP15 family.</text>
</comment>
<dbReference type="EMBL" id="FN649760">
    <property type="protein sequence ID" value="CBJ29422.1"/>
    <property type="molecule type" value="Genomic_DNA"/>
</dbReference>
<dbReference type="PANTHER" id="PTHR13245">
    <property type="entry name" value="RRP15-LIKE PROTEIN"/>
    <property type="match status" value="1"/>
</dbReference>
<feature type="region of interest" description="Disordered" evidence="2">
    <location>
        <begin position="167"/>
        <end position="199"/>
    </location>
</feature>
<evidence type="ECO:0000313" key="4">
    <source>
        <dbReference type="Proteomes" id="UP000002630"/>
    </source>
</evidence>
<evidence type="ECO:0000256" key="1">
    <source>
        <dbReference type="ARBA" id="ARBA00007462"/>
    </source>
</evidence>
<dbReference type="GO" id="GO:0000470">
    <property type="term" value="P:maturation of LSU-rRNA"/>
    <property type="evidence" value="ECO:0007669"/>
    <property type="project" value="TreeGrafter"/>
</dbReference>
<feature type="compositionally biased region" description="Gly residues" evidence="2">
    <location>
        <begin position="296"/>
        <end position="318"/>
    </location>
</feature>
<feature type="region of interest" description="Disordered" evidence="2">
    <location>
        <begin position="1"/>
        <end position="153"/>
    </location>
</feature>
<evidence type="ECO:0008006" key="5">
    <source>
        <dbReference type="Google" id="ProtNLM"/>
    </source>
</evidence>